<organism evidence="2 3">
    <name type="scientific">Peronospora belbahrii</name>
    <dbReference type="NCBI Taxonomy" id="622444"/>
    <lineage>
        <taxon>Eukaryota</taxon>
        <taxon>Sar</taxon>
        <taxon>Stramenopiles</taxon>
        <taxon>Oomycota</taxon>
        <taxon>Peronosporomycetes</taxon>
        <taxon>Peronosporales</taxon>
        <taxon>Peronosporaceae</taxon>
        <taxon>Peronospora</taxon>
    </lineage>
</organism>
<reference evidence="2 3" key="1">
    <citation type="submission" date="2021-11" db="EMBL/GenBank/DDBJ databases">
        <authorList>
            <person name="Islam A."/>
            <person name="Islam S."/>
            <person name="Flora M.S."/>
            <person name="Rahman M."/>
            <person name="Ziaur R.M."/>
            <person name="Epstein J.H."/>
            <person name="Hassan M."/>
            <person name="Klassen M."/>
            <person name="Woodard K."/>
            <person name="Webb A."/>
            <person name="Webby R.J."/>
            <person name="El Zowalaty M.E."/>
        </authorList>
    </citation>
    <scope>NUCLEOTIDE SEQUENCE [LARGE SCALE GENOMIC DNA]</scope>
    <source>
        <strain evidence="2">Pbs1</strain>
    </source>
</reference>
<name>A0ABN8DAN2_9STRA</name>
<feature type="region of interest" description="Disordered" evidence="1">
    <location>
        <begin position="32"/>
        <end position="105"/>
    </location>
</feature>
<evidence type="ECO:0000313" key="3">
    <source>
        <dbReference type="Proteomes" id="UP001158986"/>
    </source>
</evidence>
<feature type="compositionally biased region" description="Polar residues" evidence="1">
    <location>
        <begin position="65"/>
        <end position="80"/>
    </location>
</feature>
<evidence type="ECO:0000256" key="1">
    <source>
        <dbReference type="SAM" id="MobiDB-lite"/>
    </source>
</evidence>
<keyword evidence="3" id="KW-1185">Reference proteome</keyword>
<comment type="caution">
    <text evidence="2">The sequence shown here is derived from an EMBL/GenBank/DDBJ whole genome shotgun (WGS) entry which is preliminary data.</text>
</comment>
<protein>
    <submittedName>
        <fullName evidence="2">Uncharacterized protein</fullName>
    </submittedName>
</protein>
<proteinExistence type="predicted"/>
<sequence length="156" mass="17858">MRKHPVFYVGLLKPYLNPSSVDFEGFYPLPRPKEADNTAPEVHMGDGGVPGGQFDTEARRENVSLLRSDQGSLSDNAQKSDSVDRHGHQRRQQQSHAERLLTRRLHQGNTQYQEKWWDRPHRGSTRQDARTSLTYLTGTIRTGDSSLRTLPRTRCC</sequence>
<dbReference type="Proteomes" id="UP001158986">
    <property type="component" value="Unassembled WGS sequence"/>
</dbReference>
<dbReference type="EMBL" id="CAKLCB010000381">
    <property type="protein sequence ID" value="CAH0521631.1"/>
    <property type="molecule type" value="Genomic_DNA"/>
</dbReference>
<gene>
    <name evidence="2" type="ORF">PBS001_LOCUS8074</name>
</gene>
<evidence type="ECO:0000313" key="2">
    <source>
        <dbReference type="EMBL" id="CAH0521631.1"/>
    </source>
</evidence>
<accession>A0ABN8DAN2</accession>